<gene>
    <name evidence="1" type="ordered locus">ACP_0312</name>
</gene>
<protein>
    <submittedName>
        <fullName evidence="1">Conserved domain protein</fullName>
    </submittedName>
</protein>
<proteinExistence type="predicted"/>
<dbReference type="InParanoid" id="C1F9T6"/>
<sequence>MRNRYAAVMGSDAELLQIVDAATAEAAQKSGDWLACRPGCTQCCVGVFAISQLDAERLRHGLTALAEVDTERAGAVRERVRRSLERIAEDFPGDVETGVLAEEDEGFEERFAEYANDEVCPVLDPETGLCDLYVARPMTCRTFGPPVESADGLAVCELCFVGAPEDEVARCAVSLEHAGAMEETLTREAESRSHQAGPTLVAFALRKT</sequence>
<reference evidence="1 2" key="1">
    <citation type="journal article" date="2009" name="Appl. Environ. Microbiol.">
        <title>Three genomes from the phylum Acidobacteria provide insight into the lifestyles of these microorganisms in soils.</title>
        <authorList>
            <person name="Ward N.L."/>
            <person name="Challacombe J.F."/>
            <person name="Janssen P.H."/>
            <person name="Henrissat B."/>
            <person name="Coutinho P.M."/>
            <person name="Wu M."/>
            <person name="Xie G."/>
            <person name="Haft D.H."/>
            <person name="Sait M."/>
            <person name="Badger J."/>
            <person name="Barabote R.D."/>
            <person name="Bradley B."/>
            <person name="Brettin T.S."/>
            <person name="Brinkac L.M."/>
            <person name="Bruce D."/>
            <person name="Creasy T."/>
            <person name="Daugherty S.C."/>
            <person name="Davidsen T.M."/>
            <person name="DeBoy R.T."/>
            <person name="Detter J.C."/>
            <person name="Dodson R.J."/>
            <person name="Durkin A.S."/>
            <person name="Ganapathy A."/>
            <person name="Gwinn-Giglio M."/>
            <person name="Han C.S."/>
            <person name="Khouri H."/>
            <person name="Kiss H."/>
            <person name="Kothari S.P."/>
            <person name="Madupu R."/>
            <person name="Nelson K.E."/>
            <person name="Nelson W.C."/>
            <person name="Paulsen I."/>
            <person name="Penn K."/>
            <person name="Ren Q."/>
            <person name="Rosovitz M.J."/>
            <person name="Selengut J.D."/>
            <person name="Shrivastava S."/>
            <person name="Sullivan S.A."/>
            <person name="Tapia R."/>
            <person name="Thompson L.S."/>
            <person name="Watkins K.L."/>
            <person name="Yang Q."/>
            <person name="Yu C."/>
            <person name="Zafar N."/>
            <person name="Zhou L."/>
            <person name="Kuske C.R."/>
        </authorList>
    </citation>
    <scope>NUCLEOTIDE SEQUENCE [LARGE SCALE GENOMIC DNA]</scope>
    <source>
        <strain evidence="2">ATCC 51196 / DSM 11244 / BCRC 80197 / JCM 7670 / NBRC 15755 / NCIMB 13165 / 161</strain>
    </source>
</reference>
<evidence type="ECO:0000313" key="2">
    <source>
        <dbReference type="Proteomes" id="UP000002207"/>
    </source>
</evidence>
<dbReference type="KEGG" id="aca:ACP_0312"/>
<accession>C1F9T6</accession>
<dbReference type="RefSeq" id="WP_012680713.1">
    <property type="nucleotide sequence ID" value="NC_012483.1"/>
</dbReference>
<dbReference type="Proteomes" id="UP000002207">
    <property type="component" value="Chromosome"/>
</dbReference>
<dbReference type="HOGENOM" id="CLU_1401643_0_0_0"/>
<dbReference type="EMBL" id="CP001472">
    <property type="protein sequence ID" value="ACO31512.1"/>
    <property type="molecule type" value="Genomic_DNA"/>
</dbReference>
<dbReference type="AlphaFoldDB" id="C1F9T6"/>
<dbReference type="InterPro" id="IPR005358">
    <property type="entry name" value="Puta_zinc/iron-chelating_dom"/>
</dbReference>
<dbReference type="STRING" id="240015.ACP_0312"/>
<dbReference type="Pfam" id="PF03692">
    <property type="entry name" value="CxxCxxCC"/>
    <property type="match status" value="1"/>
</dbReference>
<name>C1F9T6_ACIC5</name>
<organism evidence="1 2">
    <name type="scientific">Acidobacterium capsulatum (strain ATCC 51196 / DSM 11244 / BCRC 80197 / JCM 7670 / NBRC 15755 / NCIMB 13165 / 161)</name>
    <dbReference type="NCBI Taxonomy" id="240015"/>
    <lineage>
        <taxon>Bacteria</taxon>
        <taxon>Pseudomonadati</taxon>
        <taxon>Acidobacteriota</taxon>
        <taxon>Terriglobia</taxon>
        <taxon>Terriglobales</taxon>
        <taxon>Acidobacteriaceae</taxon>
        <taxon>Acidobacterium</taxon>
    </lineage>
</organism>
<evidence type="ECO:0000313" key="1">
    <source>
        <dbReference type="EMBL" id="ACO31512.1"/>
    </source>
</evidence>
<keyword evidence="2" id="KW-1185">Reference proteome</keyword>
<dbReference type="eggNOG" id="COG0727">
    <property type="taxonomic scope" value="Bacteria"/>
</dbReference>